<dbReference type="SUPFAM" id="SSF55729">
    <property type="entry name" value="Acyl-CoA N-acyltransferases (Nat)"/>
    <property type="match status" value="1"/>
</dbReference>
<keyword evidence="1" id="KW-0808">Transferase</keyword>
<name>A0A4Q0XDZ4_9FLAO</name>
<evidence type="ECO:0000313" key="1">
    <source>
        <dbReference type="EMBL" id="RXJ49395.1"/>
    </source>
</evidence>
<evidence type="ECO:0000313" key="2">
    <source>
        <dbReference type="Proteomes" id="UP000289792"/>
    </source>
</evidence>
<dbReference type="InterPro" id="IPR016181">
    <property type="entry name" value="Acyl_CoA_acyltransferase"/>
</dbReference>
<comment type="caution">
    <text evidence="1">The sequence shown here is derived from an EMBL/GenBank/DDBJ whole genome shotgun (WGS) entry which is preliminary data.</text>
</comment>
<organism evidence="1 2">
    <name type="scientific">Gelidibacter gilvus</name>
    <dbReference type="NCBI Taxonomy" id="59602"/>
    <lineage>
        <taxon>Bacteria</taxon>
        <taxon>Pseudomonadati</taxon>
        <taxon>Bacteroidota</taxon>
        <taxon>Flavobacteriia</taxon>
        <taxon>Flavobacteriales</taxon>
        <taxon>Flavobacteriaceae</taxon>
        <taxon>Gelidibacter</taxon>
    </lineage>
</organism>
<dbReference type="EMBL" id="SDDZ01000007">
    <property type="protein sequence ID" value="RXJ49395.1"/>
    <property type="molecule type" value="Genomic_DNA"/>
</dbReference>
<keyword evidence="2" id="KW-1185">Reference proteome</keyword>
<dbReference type="Gene3D" id="3.40.630.30">
    <property type="match status" value="1"/>
</dbReference>
<dbReference type="Proteomes" id="UP000289792">
    <property type="component" value="Unassembled WGS sequence"/>
</dbReference>
<dbReference type="RefSeq" id="WP_129017796.1">
    <property type="nucleotide sequence ID" value="NZ_SDDZ01000007.1"/>
</dbReference>
<dbReference type="AlphaFoldDB" id="A0A4Q0XDZ4"/>
<accession>A0A4Q0XDZ4</accession>
<protein>
    <submittedName>
        <fullName evidence="1">GNAT family N-acetyltransferase</fullName>
    </submittedName>
</protein>
<dbReference type="OrthoDB" id="9808687at2"/>
<dbReference type="GO" id="GO:0016740">
    <property type="term" value="F:transferase activity"/>
    <property type="evidence" value="ECO:0007669"/>
    <property type="project" value="UniProtKB-KW"/>
</dbReference>
<gene>
    <name evidence="1" type="ORF">ESZ48_12310</name>
</gene>
<reference evidence="1 2" key="1">
    <citation type="submission" date="2019-01" db="EMBL/GenBank/DDBJ databases">
        <title>Genome sequence of the Antarctic species Gelidibacter gilvus ACAM 158(T).</title>
        <authorList>
            <person name="Bowman J.P."/>
        </authorList>
    </citation>
    <scope>NUCLEOTIDE SEQUENCE [LARGE SCALE GENOMIC DNA]</scope>
    <source>
        <strain evidence="1 2">IC158</strain>
    </source>
</reference>
<proteinExistence type="predicted"/>
<sequence length="325" mass="38031">MKAYSIEQYQPKFKSDWDNFVASSKNATFLFYRDFMEYHQDRFEDFSLMVYKKEKLVALLPANRVGDEIHSHQGLTYGGLVLSKNSRFENVLHSFEMLLKFLYEKNITTLYIKEIPSIYHQIPSQEIHYLNFILKAKLIRRDTLSVIDNQNKLKFSGSRLEGIKRAQKHALTIEATNDFENFWNAILQPNLDKKHNANPVHSLEEIEYLKEKFPNNIHQFNVYHQGKIVAGATIFETKNVAHCQYISGNDDKNTLGSLDALHDYLINKVYDKKRYFDFGTSNENNGKNMNAGLQFWKEGFGARTMTQDFYKIDTKNYNALKSVLK</sequence>